<feature type="compositionally biased region" description="Basic and acidic residues" evidence="1">
    <location>
        <begin position="37"/>
        <end position="50"/>
    </location>
</feature>
<evidence type="ECO:0000313" key="3">
    <source>
        <dbReference type="Proteomes" id="UP001163798"/>
    </source>
</evidence>
<proteinExistence type="predicted"/>
<feature type="region of interest" description="Disordered" evidence="1">
    <location>
        <begin position="15"/>
        <end position="97"/>
    </location>
</feature>
<feature type="region of interest" description="Disordered" evidence="1">
    <location>
        <begin position="244"/>
        <end position="268"/>
    </location>
</feature>
<gene>
    <name evidence="2" type="ORF">GGU10DRAFT_337218</name>
</gene>
<dbReference type="EMBL" id="MU793760">
    <property type="protein sequence ID" value="KAJ3780386.1"/>
    <property type="molecule type" value="Genomic_DNA"/>
</dbReference>
<organism evidence="2 3">
    <name type="scientific">Lentinula aff. detonsa</name>
    <dbReference type="NCBI Taxonomy" id="2804958"/>
    <lineage>
        <taxon>Eukaryota</taxon>
        <taxon>Fungi</taxon>
        <taxon>Dikarya</taxon>
        <taxon>Basidiomycota</taxon>
        <taxon>Agaricomycotina</taxon>
        <taxon>Agaricomycetes</taxon>
        <taxon>Agaricomycetidae</taxon>
        <taxon>Agaricales</taxon>
        <taxon>Marasmiineae</taxon>
        <taxon>Omphalotaceae</taxon>
        <taxon>Lentinula</taxon>
    </lineage>
</organism>
<comment type="caution">
    <text evidence="2">The sequence shown here is derived from an EMBL/GenBank/DDBJ whole genome shotgun (WGS) entry which is preliminary data.</text>
</comment>
<keyword evidence="3" id="KW-1185">Reference proteome</keyword>
<name>A0AA38KD84_9AGAR</name>
<feature type="compositionally biased region" description="Basic residues" evidence="1">
    <location>
        <begin position="259"/>
        <end position="268"/>
    </location>
</feature>
<evidence type="ECO:0000313" key="2">
    <source>
        <dbReference type="EMBL" id="KAJ3780386.1"/>
    </source>
</evidence>
<protein>
    <submittedName>
        <fullName evidence="2">Uncharacterized protein</fullName>
    </submittedName>
</protein>
<sequence length="268" mass="30815">MTVNHIDWFQDVESTYYSDSSEDIPELVPISPSQERSNPDSESLTRRDEPSSWQSDGVEPVNWGSEDCYNSDSYNSDADPENSASGKRVRSGPDSEWEDSRHVLEEIRYGCSPLVLYSIQNSIHMRTIFALPRERHRRETDEDRGRGLHNEMNVSHFGFLTDPLQRKFGDPLAEQLEYLLTKSSPYPSEDGNEYMAVDRFFCEHVLIDSAGNDNEYVLNERILQNPDFRPVEWFLREQGLTLEDHPGTKCGSMGDPRGKRNQRKGITS</sequence>
<accession>A0AA38KD84</accession>
<dbReference type="Proteomes" id="UP001163798">
    <property type="component" value="Unassembled WGS sequence"/>
</dbReference>
<dbReference type="AlphaFoldDB" id="A0AA38KD84"/>
<evidence type="ECO:0000256" key="1">
    <source>
        <dbReference type="SAM" id="MobiDB-lite"/>
    </source>
</evidence>
<reference evidence="2" key="1">
    <citation type="submission" date="2022-08" db="EMBL/GenBank/DDBJ databases">
        <authorList>
            <consortium name="DOE Joint Genome Institute"/>
            <person name="Min B."/>
            <person name="Riley R."/>
            <person name="Sierra-Patev S."/>
            <person name="Naranjo-Ortiz M."/>
            <person name="Looney B."/>
            <person name="Konkel Z."/>
            <person name="Slot J.C."/>
            <person name="Sakamoto Y."/>
            <person name="Steenwyk J.L."/>
            <person name="Rokas A."/>
            <person name="Carro J."/>
            <person name="Camarero S."/>
            <person name="Ferreira P."/>
            <person name="Molpeceres G."/>
            <person name="Ruiz-Duenas F.J."/>
            <person name="Serrano A."/>
            <person name="Henrissat B."/>
            <person name="Drula E."/>
            <person name="Hughes K.W."/>
            <person name="Mata J.L."/>
            <person name="Ishikawa N.K."/>
            <person name="Vargas-Isla R."/>
            <person name="Ushijima S."/>
            <person name="Smith C.A."/>
            <person name="Ahrendt S."/>
            <person name="Andreopoulos W."/>
            <person name="He G."/>
            <person name="Labutti K."/>
            <person name="Lipzen A."/>
            <person name="Ng V."/>
            <person name="Sandor L."/>
            <person name="Barry K."/>
            <person name="Martinez A.T."/>
            <person name="Xiao Y."/>
            <person name="Gibbons J.G."/>
            <person name="Terashima K."/>
            <person name="Hibbett D.S."/>
            <person name="Grigoriev I.V."/>
        </authorList>
    </citation>
    <scope>NUCLEOTIDE SEQUENCE</scope>
    <source>
        <strain evidence="2">TFB10291</strain>
    </source>
</reference>